<keyword evidence="2" id="KW-1185">Reference proteome</keyword>
<dbReference type="EMBL" id="CM020620">
    <property type="protein sequence ID" value="KAK1868386.1"/>
    <property type="molecule type" value="Genomic_DNA"/>
</dbReference>
<evidence type="ECO:0000313" key="2">
    <source>
        <dbReference type="Proteomes" id="UP000798662"/>
    </source>
</evidence>
<comment type="caution">
    <text evidence="1">The sequence shown here is derived from an EMBL/GenBank/DDBJ whole genome shotgun (WGS) entry which is preliminary data.</text>
</comment>
<proteinExistence type="predicted"/>
<protein>
    <submittedName>
        <fullName evidence="1">Uncharacterized protein</fullName>
    </submittedName>
</protein>
<sequence>MQDKFRPRRLREVRVLGVLNLVVSGVWKFLFGKQADGLKKVNDSEDEYYIEDVEPLVNKFVSVPKDYGSLNCAAFIAGVIHGVLLASGFPADVNTFSKGDVDSSAPPPAPAAPSANGAVASAGGGGGGGVGVPPLTIYFIKFHPQVMARERRLGRLGLGYSHLWRDSTCYLSTPCFTMATPVADTSRPKLGVIGGTSLLTSTLFAALTPTPTVTPYGTVTLHTSSSSPLVFLQRHVSTPGGAYTPPHAIAHRAHAAALAAAGVTRVLAVCCVGSLNAEVPPGTLVIPDDYSALYCPPVYLYDDARAHIVPGLDAPLRDRVLLAIRRWAAGDGVGEGKPDGAASGSGVRVVEAGVYVQTPGPRFETPAEVRMLAAGVGTAAGVVGVVGMTAANEATVCKEGGLPYVAVCMVDNYANGVGGDKLTEAAFHESVKRNVSVVESVVKAVLKELDAGSVPGVES</sequence>
<gene>
    <name evidence="1" type="ORF">I4F81_010875</name>
</gene>
<reference evidence="1" key="1">
    <citation type="submission" date="2019-11" db="EMBL/GenBank/DDBJ databases">
        <title>Nori genome reveals adaptations in red seaweeds to the harsh intertidal environment.</title>
        <authorList>
            <person name="Wang D."/>
            <person name="Mao Y."/>
        </authorList>
    </citation>
    <scope>NUCLEOTIDE SEQUENCE</scope>
    <source>
        <tissue evidence="1">Gametophyte</tissue>
    </source>
</reference>
<organism evidence="1 2">
    <name type="scientific">Pyropia yezoensis</name>
    <name type="common">Susabi-nori</name>
    <name type="synonym">Porphyra yezoensis</name>
    <dbReference type="NCBI Taxonomy" id="2788"/>
    <lineage>
        <taxon>Eukaryota</taxon>
        <taxon>Rhodophyta</taxon>
        <taxon>Bangiophyceae</taxon>
        <taxon>Bangiales</taxon>
        <taxon>Bangiaceae</taxon>
        <taxon>Pyropia</taxon>
    </lineage>
</organism>
<evidence type="ECO:0000313" key="1">
    <source>
        <dbReference type="EMBL" id="KAK1868386.1"/>
    </source>
</evidence>
<name>A0ACC3CF38_PYRYE</name>
<dbReference type="Proteomes" id="UP000798662">
    <property type="component" value="Chromosome 3"/>
</dbReference>
<accession>A0ACC3CF38</accession>